<dbReference type="PANTHER" id="PTHR30558:SF7">
    <property type="entry name" value="TOL-PAL SYSTEM PROTEIN TOLR"/>
    <property type="match status" value="1"/>
</dbReference>
<dbReference type="RefSeq" id="WP_222872632.1">
    <property type="nucleotide sequence ID" value="NZ_CP039704.1"/>
</dbReference>
<dbReference type="GO" id="GO:0022857">
    <property type="term" value="F:transmembrane transporter activity"/>
    <property type="evidence" value="ECO:0007669"/>
    <property type="project" value="InterPro"/>
</dbReference>
<dbReference type="Pfam" id="PF02472">
    <property type="entry name" value="ExbD"/>
    <property type="match status" value="1"/>
</dbReference>
<dbReference type="InterPro" id="IPR003400">
    <property type="entry name" value="ExbD"/>
</dbReference>
<dbReference type="GO" id="GO:0015031">
    <property type="term" value="P:protein transport"/>
    <property type="evidence" value="ECO:0007669"/>
    <property type="project" value="UniProtKB-KW"/>
</dbReference>
<keyword evidence="7" id="KW-0653">Protein transport</keyword>
<evidence type="ECO:0000313" key="9">
    <source>
        <dbReference type="EMBL" id="QCI79810.1"/>
    </source>
</evidence>
<evidence type="ECO:0000256" key="2">
    <source>
        <dbReference type="ARBA" id="ARBA00005811"/>
    </source>
</evidence>
<proteinExistence type="inferred from homology"/>
<name>A0A4D7C750_9SPHN</name>
<keyword evidence="5 8" id="KW-1133">Transmembrane helix</keyword>
<protein>
    <submittedName>
        <fullName evidence="9">Biopolymer transporter ExbD</fullName>
    </submittedName>
</protein>
<dbReference type="AlphaFoldDB" id="A0A4D7C750"/>
<feature type="transmembrane region" description="Helical" evidence="8">
    <location>
        <begin position="36"/>
        <end position="57"/>
    </location>
</feature>
<evidence type="ECO:0000256" key="1">
    <source>
        <dbReference type="ARBA" id="ARBA00004162"/>
    </source>
</evidence>
<sequence length="154" mass="16641">MGMSFQTGGPGGGSRFSGRWRRPPMAEINVTPMVDVMLVLLIIFMVAAPLLVSGVPIDLPDSRAKSLPEDNAPVQITLDQGGRVYVDKLEVPLDELAPKLSAIVEARGDEPRIYVRADKALGYGRVIEVVGEINAAGFKKVALVSDQHMSKTER</sequence>
<keyword evidence="10" id="KW-1185">Reference proteome</keyword>
<comment type="subcellular location">
    <subcellularLocation>
        <location evidence="1">Cell membrane</location>
        <topology evidence="1">Single-pass membrane protein</topology>
    </subcellularLocation>
    <subcellularLocation>
        <location evidence="7">Cell membrane</location>
        <topology evidence="7">Single-pass type II membrane protein</topology>
    </subcellularLocation>
</comment>
<keyword evidence="3" id="KW-1003">Cell membrane</keyword>
<gene>
    <name evidence="9" type="ORF">E6W36_10515</name>
</gene>
<reference evidence="10" key="1">
    <citation type="submission" date="2019-04" db="EMBL/GenBank/DDBJ databases">
        <title>Complete genome sequence of Sphingomonas sp. W1-2-3.</title>
        <authorList>
            <person name="Im W.T."/>
        </authorList>
    </citation>
    <scope>NUCLEOTIDE SEQUENCE [LARGE SCALE GENOMIC DNA]</scope>
    <source>
        <strain evidence="10">W1-2-3</strain>
    </source>
</reference>
<dbReference type="KEGG" id="hgn:E6W36_10515"/>
<keyword evidence="4 7" id="KW-0812">Transmembrane</keyword>
<comment type="similarity">
    <text evidence="2 7">Belongs to the ExbD/TolR family.</text>
</comment>
<dbReference type="Proteomes" id="UP000298714">
    <property type="component" value="Chromosome"/>
</dbReference>
<evidence type="ECO:0000256" key="4">
    <source>
        <dbReference type="ARBA" id="ARBA00022692"/>
    </source>
</evidence>
<evidence type="ECO:0000256" key="8">
    <source>
        <dbReference type="SAM" id="Phobius"/>
    </source>
</evidence>
<evidence type="ECO:0000256" key="5">
    <source>
        <dbReference type="ARBA" id="ARBA00022989"/>
    </source>
</evidence>
<dbReference type="Gene3D" id="3.30.420.270">
    <property type="match status" value="1"/>
</dbReference>
<evidence type="ECO:0000313" key="10">
    <source>
        <dbReference type="Proteomes" id="UP000298714"/>
    </source>
</evidence>
<evidence type="ECO:0000256" key="6">
    <source>
        <dbReference type="ARBA" id="ARBA00023136"/>
    </source>
</evidence>
<accession>A0A4D7C750</accession>
<keyword evidence="6 8" id="KW-0472">Membrane</keyword>
<dbReference type="EMBL" id="CP039704">
    <property type="protein sequence ID" value="QCI79810.1"/>
    <property type="molecule type" value="Genomic_DNA"/>
</dbReference>
<keyword evidence="7" id="KW-0813">Transport</keyword>
<dbReference type="GO" id="GO:0005886">
    <property type="term" value="C:plasma membrane"/>
    <property type="evidence" value="ECO:0007669"/>
    <property type="project" value="UniProtKB-SubCell"/>
</dbReference>
<evidence type="ECO:0000256" key="3">
    <source>
        <dbReference type="ARBA" id="ARBA00022475"/>
    </source>
</evidence>
<organism evidence="9 10">
    <name type="scientific">Hankyongella ginsenosidimutans</name>
    <dbReference type="NCBI Taxonomy" id="1763828"/>
    <lineage>
        <taxon>Bacteria</taxon>
        <taxon>Pseudomonadati</taxon>
        <taxon>Pseudomonadota</taxon>
        <taxon>Alphaproteobacteria</taxon>
        <taxon>Sphingomonadales</taxon>
        <taxon>Sphingomonadaceae</taxon>
        <taxon>Hankyongella</taxon>
    </lineage>
</organism>
<evidence type="ECO:0000256" key="7">
    <source>
        <dbReference type="RuleBase" id="RU003879"/>
    </source>
</evidence>
<dbReference type="PANTHER" id="PTHR30558">
    <property type="entry name" value="EXBD MEMBRANE COMPONENT OF PMF-DRIVEN MACROMOLECULE IMPORT SYSTEM"/>
    <property type="match status" value="1"/>
</dbReference>